<dbReference type="PANTHER" id="PTHR32119">
    <property type="entry name" value="OROTIDINE 5'-PHOSPHATE DECARBOXYLASE"/>
    <property type="match status" value="1"/>
</dbReference>
<dbReference type="PROSITE" id="PS00156">
    <property type="entry name" value="OMPDECASE"/>
    <property type="match status" value="1"/>
</dbReference>
<dbReference type="CDD" id="cd04725">
    <property type="entry name" value="OMP_decarboxylase_like"/>
    <property type="match status" value="1"/>
</dbReference>
<dbReference type="InterPro" id="IPR047596">
    <property type="entry name" value="OMPdecase_bac"/>
</dbReference>
<dbReference type="EC" id="4.1.1.23" evidence="2"/>
<dbReference type="GO" id="GO:0044205">
    <property type="term" value="P:'de novo' UMP biosynthetic process"/>
    <property type="evidence" value="ECO:0007669"/>
    <property type="project" value="UniProtKB-UniPathway"/>
</dbReference>
<dbReference type="Gene3D" id="3.20.20.70">
    <property type="entry name" value="Aldolase class I"/>
    <property type="match status" value="1"/>
</dbReference>
<dbReference type="InterPro" id="IPR018089">
    <property type="entry name" value="OMPdecase_AS"/>
</dbReference>
<dbReference type="GO" id="GO:0004590">
    <property type="term" value="F:orotidine-5'-phosphate decarboxylase activity"/>
    <property type="evidence" value="ECO:0007669"/>
    <property type="project" value="UniProtKB-EC"/>
</dbReference>
<dbReference type="Pfam" id="PF00215">
    <property type="entry name" value="OMPdecase"/>
    <property type="match status" value="1"/>
</dbReference>
<evidence type="ECO:0000256" key="1">
    <source>
        <dbReference type="ARBA" id="ARBA00004861"/>
    </source>
</evidence>
<feature type="domain" description="Orotidine 5'-phosphate decarboxylase" evidence="8">
    <location>
        <begin position="6"/>
        <end position="229"/>
    </location>
</feature>
<dbReference type="InterPro" id="IPR001754">
    <property type="entry name" value="OMPdeCOase_dom"/>
</dbReference>
<evidence type="ECO:0000259" key="8">
    <source>
        <dbReference type="SMART" id="SM00934"/>
    </source>
</evidence>
<proteinExistence type="inferred from homology"/>
<keyword evidence="4" id="KW-0210">Decarboxylase</keyword>
<evidence type="ECO:0000256" key="5">
    <source>
        <dbReference type="ARBA" id="ARBA00022975"/>
    </source>
</evidence>
<dbReference type="AlphaFoldDB" id="A0A3B0QYC3"/>
<reference evidence="9" key="1">
    <citation type="submission" date="2018-06" db="EMBL/GenBank/DDBJ databases">
        <authorList>
            <person name="Zhirakovskaya E."/>
        </authorList>
    </citation>
    <scope>NUCLEOTIDE SEQUENCE</scope>
</reference>
<dbReference type="HAMAP" id="MF_01200_B">
    <property type="entry name" value="OMPdecase_type1_B"/>
    <property type="match status" value="1"/>
</dbReference>
<comment type="pathway">
    <text evidence="1">Pyrimidine metabolism; UMP biosynthesis via de novo pathway; UMP from orotate: step 2/2.</text>
</comment>
<dbReference type="SMART" id="SM00934">
    <property type="entry name" value="OMPdecase"/>
    <property type="match status" value="1"/>
</dbReference>
<name>A0A3B0QYC3_9ZZZZ</name>
<evidence type="ECO:0000256" key="6">
    <source>
        <dbReference type="ARBA" id="ARBA00023239"/>
    </source>
</evidence>
<accession>A0A3B0QYC3</accession>
<evidence type="ECO:0000313" key="9">
    <source>
        <dbReference type="EMBL" id="VAV85061.1"/>
    </source>
</evidence>
<dbReference type="NCBIfam" id="TIGR01740">
    <property type="entry name" value="pyrF"/>
    <property type="match status" value="1"/>
</dbReference>
<protein>
    <recommendedName>
        <fullName evidence="3">Orotidine 5'-phosphate decarboxylase</fullName>
        <ecNumber evidence="2">4.1.1.23</ecNumber>
    </recommendedName>
    <alternativeName>
        <fullName evidence="7">OMP decarboxylase</fullName>
    </alternativeName>
</protein>
<evidence type="ECO:0000256" key="3">
    <source>
        <dbReference type="ARBA" id="ARBA00021923"/>
    </source>
</evidence>
<dbReference type="UniPathway" id="UPA00070">
    <property type="reaction ID" value="UER00120"/>
</dbReference>
<dbReference type="InterPro" id="IPR013785">
    <property type="entry name" value="Aldolase_TIM"/>
</dbReference>
<gene>
    <name evidence="9" type="ORF">MNBD_DELTA01-420</name>
</gene>
<dbReference type="GO" id="GO:0006207">
    <property type="term" value="P:'de novo' pyrimidine nucleobase biosynthetic process"/>
    <property type="evidence" value="ECO:0007669"/>
    <property type="project" value="InterPro"/>
</dbReference>
<dbReference type="PANTHER" id="PTHR32119:SF2">
    <property type="entry name" value="OROTIDINE 5'-PHOSPHATE DECARBOXYLASE"/>
    <property type="match status" value="1"/>
</dbReference>
<keyword evidence="5" id="KW-0665">Pyrimidine biosynthesis</keyword>
<evidence type="ECO:0000256" key="4">
    <source>
        <dbReference type="ARBA" id="ARBA00022793"/>
    </source>
</evidence>
<dbReference type="InterPro" id="IPR011060">
    <property type="entry name" value="RibuloseP-bd_barrel"/>
</dbReference>
<evidence type="ECO:0000256" key="2">
    <source>
        <dbReference type="ARBA" id="ARBA00012321"/>
    </source>
</evidence>
<dbReference type="EMBL" id="UOEA01000080">
    <property type="protein sequence ID" value="VAV85061.1"/>
    <property type="molecule type" value="Genomic_DNA"/>
</dbReference>
<evidence type="ECO:0000256" key="7">
    <source>
        <dbReference type="ARBA" id="ARBA00033428"/>
    </source>
</evidence>
<dbReference type="InterPro" id="IPR014732">
    <property type="entry name" value="OMPdecase"/>
</dbReference>
<dbReference type="SUPFAM" id="SSF51366">
    <property type="entry name" value="Ribulose-phoshate binding barrel"/>
    <property type="match status" value="1"/>
</dbReference>
<dbReference type="GO" id="GO:0005829">
    <property type="term" value="C:cytosol"/>
    <property type="evidence" value="ECO:0007669"/>
    <property type="project" value="TreeGrafter"/>
</dbReference>
<sequence>MQAKDRIIFPLDLPTADEALRFVRLLKDHVGVFKIGLELFVAVGPAIVEAVKKEAPDAGIFLDMKFHDIPETVKRAQMAASELGVEFITVHLDGGWEMLDVAAVWAGSAKVLGVTVLTSTGAQELAAAGLRTELCEPEKLVMHRAALAKKNGLAGIVCSGLEAAKVKEEFSDELIIVTPGIRLAAGDVTGDDQKRIVTPAKAIRSGADYIVIGRPIRDAADPAEVAAGIALEIEEAKTK</sequence>
<dbReference type="NCBIfam" id="NF001273">
    <property type="entry name" value="PRK00230.1"/>
    <property type="match status" value="1"/>
</dbReference>
<keyword evidence="6 9" id="KW-0456">Lyase</keyword>
<organism evidence="9">
    <name type="scientific">hydrothermal vent metagenome</name>
    <dbReference type="NCBI Taxonomy" id="652676"/>
    <lineage>
        <taxon>unclassified sequences</taxon>
        <taxon>metagenomes</taxon>
        <taxon>ecological metagenomes</taxon>
    </lineage>
</organism>